<dbReference type="EMBL" id="QRVL01000001">
    <property type="protein sequence ID" value="RGS42448.1"/>
    <property type="molecule type" value="Genomic_DNA"/>
</dbReference>
<protein>
    <submittedName>
        <fullName evidence="3">Uncharacterized protein</fullName>
    </submittedName>
</protein>
<keyword evidence="2" id="KW-0472">Membrane</keyword>
<reference evidence="3 4" key="1">
    <citation type="submission" date="2018-08" db="EMBL/GenBank/DDBJ databases">
        <title>A genome reference for cultivated species of the human gut microbiota.</title>
        <authorList>
            <person name="Zou Y."/>
            <person name="Xue W."/>
            <person name="Luo G."/>
        </authorList>
    </citation>
    <scope>NUCLEOTIDE SEQUENCE [LARGE SCALE GENOMIC DNA]</scope>
    <source>
        <strain evidence="3 4">AF22-12AC</strain>
    </source>
</reference>
<evidence type="ECO:0000313" key="3">
    <source>
        <dbReference type="EMBL" id="RGS42448.1"/>
    </source>
</evidence>
<dbReference type="AlphaFoldDB" id="A0A395VD17"/>
<feature type="region of interest" description="Disordered" evidence="1">
    <location>
        <begin position="28"/>
        <end position="54"/>
    </location>
</feature>
<comment type="caution">
    <text evidence="3">The sequence shown here is derived from an EMBL/GenBank/DDBJ whole genome shotgun (WGS) entry which is preliminary data.</text>
</comment>
<dbReference type="RefSeq" id="WP_044024623.1">
    <property type="nucleotide sequence ID" value="NZ_QRVL01000001.1"/>
</dbReference>
<evidence type="ECO:0000313" key="4">
    <source>
        <dbReference type="Proteomes" id="UP000266172"/>
    </source>
</evidence>
<gene>
    <name evidence="3" type="ORF">DWX93_03760</name>
</gene>
<proteinExistence type="predicted"/>
<keyword evidence="2" id="KW-1133">Transmembrane helix</keyword>
<evidence type="ECO:0000256" key="2">
    <source>
        <dbReference type="SAM" id="Phobius"/>
    </source>
</evidence>
<dbReference type="Proteomes" id="UP000266172">
    <property type="component" value="Unassembled WGS sequence"/>
</dbReference>
<name>A0A395VD17_9FIRM</name>
<accession>A0A395VD17</accession>
<feature type="transmembrane region" description="Helical" evidence="2">
    <location>
        <begin position="89"/>
        <end position="109"/>
    </location>
</feature>
<sequence>MLIAAMLVAAALPNGVRESGPLDSVKRMGQTGGQEFCPDRKQTGTMVASPNEERPEVEAAGRELSEAHVIETLRQKSAYRYRNVQQLRLLVWLLECGLAGLLGALFLLAGRERGQQWELIPSGRRIVAYIRRADGKKNGLVSSIK</sequence>
<organism evidence="3 4">
    <name type="scientific">Roseburia hominis</name>
    <dbReference type="NCBI Taxonomy" id="301301"/>
    <lineage>
        <taxon>Bacteria</taxon>
        <taxon>Bacillati</taxon>
        <taxon>Bacillota</taxon>
        <taxon>Clostridia</taxon>
        <taxon>Lachnospirales</taxon>
        <taxon>Lachnospiraceae</taxon>
        <taxon>Roseburia</taxon>
    </lineage>
</organism>
<evidence type="ECO:0000256" key="1">
    <source>
        <dbReference type="SAM" id="MobiDB-lite"/>
    </source>
</evidence>
<keyword evidence="2" id="KW-0812">Transmembrane</keyword>